<evidence type="ECO:0000259" key="5">
    <source>
        <dbReference type="PROSITE" id="PS50927"/>
    </source>
</evidence>
<reference evidence="6" key="1">
    <citation type="journal article" date="2021" name="J. Hered.">
        <title>Genome Assembly of Salicaceae Populus deltoides (Eastern Cottonwood) I-69 Based on Nanopore Sequencing and Hi-C Technologies.</title>
        <authorList>
            <person name="Bai S."/>
            <person name="Wu H."/>
            <person name="Zhang J."/>
            <person name="Pan Z."/>
            <person name="Zhao W."/>
            <person name="Li Z."/>
            <person name="Tong C."/>
        </authorList>
    </citation>
    <scope>NUCLEOTIDE SEQUENCE</scope>
    <source>
        <tissue evidence="6">Leaf</tissue>
    </source>
</reference>
<keyword evidence="3" id="KW-0325">Glycoprotein</keyword>
<accession>A0A8T2ZMV3</accession>
<comment type="caution">
    <text evidence="6">The sequence shown here is derived from an EMBL/GenBank/DDBJ whole genome shotgun (WGS) entry which is preliminary data.</text>
</comment>
<sequence length="199" mass="21907">MPSQLRVSLAFLSIISLIAQATAVTVLLSSTFKYVNEGEFGDYIVESATTMRWVWEANRGNPVGENATLTFGEDGNLVLADADGRIAWQTNTAKRSGSLQVLCALEVQLRLVSRRSEKQNSNGAYSLVMEPKRFGHILQEPKLPQNPSSTTQLTGLVLRMVIYNTCHSSEPVTEEGFSYDLALEFSTGGNAIPRYTQIQ</sequence>
<feature type="domain" description="Bulb-type lectin" evidence="5">
    <location>
        <begin position="8"/>
        <end position="126"/>
    </location>
</feature>
<evidence type="ECO:0000256" key="3">
    <source>
        <dbReference type="ARBA" id="ARBA00023180"/>
    </source>
</evidence>
<feature type="chain" id="PRO_5035803695" description="Bulb-type lectin domain-containing protein" evidence="4">
    <location>
        <begin position="24"/>
        <end position="199"/>
    </location>
</feature>
<evidence type="ECO:0000313" key="6">
    <source>
        <dbReference type="EMBL" id="KAH8518705.1"/>
    </source>
</evidence>
<feature type="signal peptide" evidence="4">
    <location>
        <begin position="1"/>
        <end position="23"/>
    </location>
</feature>
<dbReference type="Proteomes" id="UP000807159">
    <property type="component" value="Chromosome 1"/>
</dbReference>
<evidence type="ECO:0000256" key="4">
    <source>
        <dbReference type="SAM" id="SignalP"/>
    </source>
</evidence>
<evidence type="ECO:0000313" key="7">
    <source>
        <dbReference type="Proteomes" id="UP000807159"/>
    </source>
</evidence>
<dbReference type="EMBL" id="JACEGQ020000001">
    <property type="protein sequence ID" value="KAH8518705.1"/>
    <property type="molecule type" value="Genomic_DNA"/>
</dbReference>
<proteinExistence type="predicted"/>
<keyword evidence="1 4" id="KW-0732">Signal</keyword>
<dbReference type="SUPFAM" id="SSF51110">
    <property type="entry name" value="alpha-D-mannose-specific plant lectins"/>
    <property type="match status" value="1"/>
</dbReference>
<dbReference type="PROSITE" id="PS50927">
    <property type="entry name" value="BULB_LECTIN"/>
    <property type="match status" value="1"/>
</dbReference>
<keyword evidence="2" id="KW-1015">Disulfide bond</keyword>
<organism evidence="6 7">
    <name type="scientific">Populus deltoides</name>
    <name type="common">Eastern poplar</name>
    <name type="synonym">Eastern cottonwood</name>
    <dbReference type="NCBI Taxonomy" id="3696"/>
    <lineage>
        <taxon>Eukaryota</taxon>
        <taxon>Viridiplantae</taxon>
        <taxon>Streptophyta</taxon>
        <taxon>Embryophyta</taxon>
        <taxon>Tracheophyta</taxon>
        <taxon>Spermatophyta</taxon>
        <taxon>Magnoliopsida</taxon>
        <taxon>eudicotyledons</taxon>
        <taxon>Gunneridae</taxon>
        <taxon>Pentapetalae</taxon>
        <taxon>rosids</taxon>
        <taxon>fabids</taxon>
        <taxon>Malpighiales</taxon>
        <taxon>Salicaceae</taxon>
        <taxon>Saliceae</taxon>
        <taxon>Populus</taxon>
    </lineage>
</organism>
<dbReference type="Gene3D" id="2.90.10.10">
    <property type="entry name" value="Bulb-type lectin domain"/>
    <property type="match status" value="1"/>
</dbReference>
<evidence type="ECO:0000256" key="2">
    <source>
        <dbReference type="ARBA" id="ARBA00023157"/>
    </source>
</evidence>
<evidence type="ECO:0000256" key="1">
    <source>
        <dbReference type="ARBA" id="ARBA00022729"/>
    </source>
</evidence>
<dbReference type="SMART" id="SM00108">
    <property type="entry name" value="B_lectin"/>
    <property type="match status" value="1"/>
</dbReference>
<gene>
    <name evidence="6" type="ORF">H0E87_000518</name>
</gene>
<dbReference type="InterPro" id="IPR001480">
    <property type="entry name" value="Bulb-type_lectin_dom"/>
</dbReference>
<name>A0A8T2ZMV3_POPDE</name>
<dbReference type="AlphaFoldDB" id="A0A8T2ZMV3"/>
<keyword evidence="7" id="KW-1185">Reference proteome</keyword>
<dbReference type="InterPro" id="IPR036426">
    <property type="entry name" value="Bulb-type_lectin_dom_sf"/>
</dbReference>
<protein>
    <recommendedName>
        <fullName evidence="5">Bulb-type lectin domain-containing protein</fullName>
    </recommendedName>
</protein>